<dbReference type="PROSITE" id="PS50072">
    <property type="entry name" value="CSA_PPIASE_2"/>
    <property type="match status" value="1"/>
</dbReference>
<keyword evidence="6" id="KW-1185">Reference proteome</keyword>
<evidence type="ECO:0000259" key="4">
    <source>
        <dbReference type="PROSITE" id="PS50072"/>
    </source>
</evidence>
<accession>A0A1Y1JL60</accession>
<evidence type="ECO:0000313" key="6">
    <source>
        <dbReference type="Proteomes" id="UP000195521"/>
    </source>
</evidence>
<comment type="subcellular location">
    <subcellularLocation>
        <location evidence="1">Nucleus</location>
    </subcellularLocation>
</comment>
<protein>
    <submittedName>
        <fullName evidence="5">Cyclophilin</fullName>
    </submittedName>
</protein>
<dbReference type="PANTHER" id="PTHR45625:SF6">
    <property type="entry name" value="SPLICEOSOME-ASSOCIATED PROTEIN CWC27 HOMOLOG"/>
    <property type="match status" value="1"/>
</dbReference>
<comment type="caution">
    <text evidence="5">The sequence shown here is derived from an EMBL/GenBank/DDBJ whole genome shotgun (WGS) entry which is preliminary data.</text>
</comment>
<dbReference type="SUPFAM" id="SSF50891">
    <property type="entry name" value="Cyclophilin-like"/>
    <property type="match status" value="1"/>
</dbReference>
<feature type="domain" description="PPIase cyclophilin-type" evidence="4">
    <location>
        <begin position="19"/>
        <end position="161"/>
    </location>
</feature>
<evidence type="ECO:0000256" key="3">
    <source>
        <dbReference type="SAM" id="MobiDB-lite"/>
    </source>
</evidence>
<feature type="region of interest" description="Disordered" evidence="3">
    <location>
        <begin position="262"/>
        <end position="313"/>
    </location>
</feature>
<feature type="compositionally biased region" description="Basic and acidic residues" evidence="3">
    <location>
        <begin position="270"/>
        <end position="284"/>
    </location>
</feature>
<feature type="compositionally biased region" description="Basic and acidic residues" evidence="3">
    <location>
        <begin position="295"/>
        <end position="313"/>
    </location>
</feature>
<dbReference type="Pfam" id="PF00160">
    <property type="entry name" value="Pro_isomerase"/>
    <property type="match status" value="1"/>
</dbReference>
<dbReference type="EMBL" id="BDQF01000014">
    <property type="protein sequence ID" value="GAW82990.1"/>
    <property type="molecule type" value="Genomic_DNA"/>
</dbReference>
<dbReference type="InterPro" id="IPR029000">
    <property type="entry name" value="Cyclophilin-like_dom_sf"/>
</dbReference>
<dbReference type="Proteomes" id="UP000195521">
    <property type="component" value="Unassembled WGS sequence"/>
</dbReference>
<gene>
    <name evidence="5" type="ORF">PGO_132620</name>
</gene>
<reference evidence="6" key="1">
    <citation type="submission" date="2017-04" db="EMBL/GenBank/DDBJ databases">
        <title>Plasmodium gonderi genome.</title>
        <authorList>
            <person name="Arisue N."/>
            <person name="Honma H."/>
            <person name="Kawai S."/>
            <person name="Tougan T."/>
            <person name="Tanabe K."/>
            <person name="Horii T."/>
        </authorList>
    </citation>
    <scope>NUCLEOTIDE SEQUENCE [LARGE SCALE GENOMIC DNA]</scope>
    <source>
        <strain evidence="6">ATCC 30045</strain>
    </source>
</reference>
<proteinExistence type="predicted"/>
<organism evidence="5 6">
    <name type="scientific">Plasmodium gonderi</name>
    <dbReference type="NCBI Taxonomy" id="77519"/>
    <lineage>
        <taxon>Eukaryota</taxon>
        <taxon>Sar</taxon>
        <taxon>Alveolata</taxon>
        <taxon>Apicomplexa</taxon>
        <taxon>Aconoidasida</taxon>
        <taxon>Haemosporida</taxon>
        <taxon>Plasmodiidae</taxon>
        <taxon>Plasmodium</taxon>
        <taxon>Plasmodium (Plasmodium)</taxon>
    </lineage>
</organism>
<dbReference type="OMA" id="YAFKEPF"/>
<dbReference type="PANTHER" id="PTHR45625">
    <property type="entry name" value="PEPTIDYL-PROLYL CIS-TRANS ISOMERASE-RELATED"/>
    <property type="match status" value="1"/>
</dbReference>
<dbReference type="InterPro" id="IPR002130">
    <property type="entry name" value="Cyclophilin-type_PPIase_dom"/>
</dbReference>
<dbReference type="PRINTS" id="PR00153">
    <property type="entry name" value="CSAPPISMRASE"/>
</dbReference>
<evidence type="ECO:0000256" key="1">
    <source>
        <dbReference type="ARBA" id="ARBA00004123"/>
    </source>
</evidence>
<dbReference type="Gene3D" id="2.40.100.10">
    <property type="entry name" value="Cyclophilin-like"/>
    <property type="match status" value="1"/>
</dbReference>
<keyword evidence="2" id="KW-0539">Nucleus</keyword>
<dbReference type="AlphaFoldDB" id="A0A1Y1JL60"/>
<evidence type="ECO:0000256" key="2">
    <source>
        <dbReference type="ARBA" id="ARBA00023242"/>
    </source>
</evidence>
<dbReference type="RefSeq" id="XP_028545579.1">
    <property type="nucleotide sequence ID" value="XM_028689778.1"/>
</dbReference>
<dbReference type="GeneID" id="39749728"/>
<dbReference type="GO" id="GO:0071013">
    <property type="term" value="C:catalytic step 2 spliceosome"/>
    <property type="evidence" value="ECO:0007669"/>
    <property type="project" value="TreeGrafter"/>
</dbReference>
<sequence>MSEVYSIEPKTSGRVIIYTSLGELEVLLFCNECPIACQNFIQLCLNNYYNKNKFFRVIPKFLIQTGDHTNTGLHNEYAFKEPFKNEYNSRLKFLYTGCISFANLNIEKPSNGSQFFITLDKAEYLNNKSTLFGKVAKHSIYNLLKFNNIKTNKNDEPIEDIPYIEYIKIVENPFHHLVPYANYDKDDRDTSAQEIVTKSTKKLKSSLLSFGYDEVEDEEAASADVTSADVTSAGVTSADVAAHAPLLPDRSHYHHEKWNQTIQSAQDEEQLSRERTDDTPRESVDMSEMTIQACPKERTQKENPEINKNDNKLDVDKINMLKKRTKDIEKSATNKKKNHSGIRDLVTLDDAYLRKMKKYKKMSKSEREKQSLKKLEEFDSRLKDLFSGDGEKSQGVKHDWLNTEGLKFKIDSTNAYEYEDIKKNMINPMENEKKRPYDSKFSVQKYLKEKQGKKRPFKVTIGK</sequence>
<dbReference type="InterPro" id="IPR044666">
    <property type="entry name" value="Cyclophilin_A-like"/>
</dbReference>
<name>A0A1Y1JL60_PLAGO</name>
<evidence type="ECO:0000313" key="5">
    <source>
        <dbReference type="EMBL" id="GAW82990.1"/>
    </source>
</evidence>
<dbReference type="GO" id="GO:0003755">
    <property type="term" value="F:peptidyl-prolyl cis-trans isomerase activity"/>
    <property type="evidence" value="ECO:0007669"/>
    <property type="project" value="InterPro"/>
</dbReference>
<dbReference type="OrthoDB" id="442970at2759"/>